<dbReference type="Proteomes" id="UP000708148">
    <property type="component" value="Unassembled WGS sequence"/>
</dbReference>
<sequence length="128" mass="13797">MDVIVVLGTVDGWLAAFVSGSIRGRQQDLALEKCTNCWLLKCQCDGLLGQGTPHCRFVLLLAAMDLHMFLSLSLWQVGVGVGGTHIPKGGAMAAASRLTSPQYAINSLFVFLHPGVWPLLFVLCNSRV</sequence>
<accession>A0A8S1IPG7</accession>
<keyword evidence="1" id="KW-1133">Transmembrane helix</keyword>
<evidence type="ECO:0000256" key="1">
    <source>
        <dbReference type="SAM" id="Phobius"/>
    </source>
</evidence>
<dbReference type="AlphaFoldDB" id="A0A8S1IPG7"/>
<feature type="transmembrane region" description="Helical" evidence="1">
    <location>
        <begin position="57"/>
        <end position="83"/>
    </location>
</feature>
<organism evidence="2 3">
    <name type="scientific">Ostreobium quekettii</name>
    <dbReference type="NCBI Taxonomy" id="121088"/>
    <lineage>
        <taxon>Eukaryota</taxon>
        <taxon>Viridiplantae</taxon>
        <taxon>Chlorophyta</taxon>
        <taxon>core chlorophytes</taxon>
        <taxon>Ulvophyceae</taxon>
        <taxon>TCBD clade</taxon>
        <taxon>Bryopsidales</taxon>
        <taxon>Ostreobineae</taxon>
        <taxon>Ostreobiaceae</taxon>
        <taxon>Ostreobium</taxon>
    </lineage>
</organism>
<evidence type="ECO:0000313" key="2">
    <source>
        <dbReference type="EMBL" id="CAD7696996.1"/>
    </source>
</evidence>
<feature type="transmembrane region" description="Helical" evidence="1">
    <location>
        <begin position="103"/>
        <end position="124"/>
    </location>
</feature>
<gene>
    <name evidence="2" type="ORF">OSTQU699_LOCUS2357</name>
</gene>
<evidence type="ECO:0000313" key="3">
    <source>
        <dbReference type="Proteomes" id="UP000708148"/>
    </source>
</evidence>
<dbReference type="EMBL" id="CAJHUC010000590">
    <property type="protein sequence ID" value="CAD7696996.1"/>
    <property type="molecule type" value="Genomic_DNA"/>
</dbReference>
<reference evidence="2" key="1">
    <citation type="submission" date="2020-12" db="EMBL/GenBank/DDBJ databases">
        <authorList>
            <person name="Iha C."/>
        </authorList>
    </citation>
    <scope>NUCLEOTIDE SEQUENCE</scope>
</reference>
<comment type="caution">
    <text evidence="2">The sequence shown here is derived from an EMBL/GenBank/DDBJ whole genome shotgun (WGS) entry which is preliminary data.</text>
</comment>
<name>A0A8S1IPG7_9CHLO</name>
<protein>
    <submittedName>
        <fullName evidence="2">Uncharacterized protein</fullName>
    </submittedName>
</protein>
<keyword evidence="1" id="KW-0472">Membrane</keyword>
<proteinExistence type="predicted"/>
<keyword evidence="1" id="KW-0812">Transmembrane</keyword>
<keyword evidence="3" id="KW-1185">Reference proteome</keyword>